<dbReference type="RefSeq" id="WP_407670333.1">
    <property type="nucleotide sequence ID" value="NZ_FRCK01000003.1"/>
</dbReference>
<feature type="transmembrane region" description="Helical" evidence="2">
    <location>
        <begin position="42"/>
        <end position="62"/>
    </location>
</feature>
<protein>
    <submittedName>
        <fullName evidence="3">Uncharacterized protein</fullName>
    </submittedName>
</protein>
<dbReference type="AlphaFoldDB" id="A0A1M7FWU1"/>
<organism evidence="3 4">
    <name type="scientific">Paracoccus solventivorans</name>
    <dbReference type="NCBI Taxonomy" id="53463"/>
    <lineage>
        <taxon>Bacteria</taxon>
        <taxon>Pseudomonadati</taxon>
        <taxon>Pseudomonadota</taxon>
        <taxon>Alphaproteobacteria</taxon>
        <taxon>Rhodobacterales</taxon>
        <taxon>Paracoccaceae</taxon>
        <taxon>Paracoccus</taxon>
    </lineage>
</organism>
<evidence type="ECO:0000256" key="2">
    <source>
        <dbReference type="SAM" id="Phobius"/>
    </source>
</evidence>
<evidence type="ECO:0000313" key="3">
    <source>
        <dbReference type="EMBL" id="SHM08288.1"/>
    </source>
</evidence>
<dbReference type="STRING" id="53463.SAMN05444389_103280"/>
<proteinExistence type="predicted"/>
<gene>
    <name evidence="3" type="ORF">SAMN05444389_103280</name>
</gene>
<keyword evidence="2" id="KW-0812">Transmembrane</keyword>
<dbReference type="Proteomes" id="UP000184444">
    <property type="component" value="Unassembled WGS sequence"/>
</dbReference>
<keyword evidence="4" id="KW-1185">Reference proteome</keyword>
<evidence type="ECO:0000313" key="4">
    <source>
        <dbReference type="Proteomes" id="UP000184444"/>
    </source>
</evidence>
<accession>A0A1M7FWU1</accession>
<dbReference type="EMBL" id="FRCK01000003">
    <property type="protein sequence ID" value="SHM08288.1"/>
    <property type="molecule type" value="Genomic_DNA"/>
</dbReference>
<reference evidence="4" key="1">
    <citation type="submission" date="2016-11" db="EMBL/GenBank/DDBJ databases">
        <authorList>
            <person name="Varghese N."/>
            <person name="Submissions S."/>
        </authorList>
    </citation>
    <scope>NUCLEOTIDE SEQUENCE [LARGE SCALE GENOMIC DNA]</scope>
    <source>
        <strain evidence="4">DSM 6637</strain>
    </source>
</reference>
<evidence type="ECO:0000256" key="1">
    <source>
        <dbReference type="SAM" id="MobiDB-lite"/>
    </source>
</evidence>
<feature type="transmembrane region" description="Helical" evidence="2">
    <location>
        <begin position="74"/>
        <end position="99"/>
    </location>
</feature>
<feature type="region of interest" description="Disordered" evidence="1">
    <location>
        <begin position="105"/>
        <end position="136"/>
    </location>
</feature>
<sequence length="136" mass="14521">MPEPVMPDPVTPAPQRALSDAAGDELPEPVLPELVRLYLRNIALGFLLALVFTGLLLALDVAHLRHLTLETTGGWLAIVMLVAFNTIVFAGVQFAIAVMRMAEPGDPPRRGSRAPVTGHEPVAVPVPARPRGRVAP</sequence>
<keyword evidence="2" id="KW-1133">Transmembrane helix</keyword>
<keyword evidence="2" id="KW-0472">Membrane</keyword>
<name>A0A1M7FWU1_9RHOB</name>